<evidence type="ECO:0000259" key="2">
    <source>
        <dbReference type="Pfam" id="PF05168"/>
    </source>
</evidence>
<dbReference type="Pfam" id="PF05168">
    <property type="entry name" value="HEPN"/>
    <property type="match status" value="1"/>
</dbReference>
<evidence type="ECO:0000256" key="1">
    <source>
        <dbReference type="ARBA" id="ARBA00038248"/>
    </source>
</evidence>
<accession>A0A081BYP4</accession>
<feature type="domain" description="HEPN" evidence="2">
    <location>
        <begin position="10"/>
        <end position="124"/>
    </location>
</feature>
<dbReference type="InterPro" id="IPR052226">
    <property type="entry name" value="UPF0332_toxin"/>
</dbReference>
<gene>
    <name evidence="3" type="ORF">U27_04416</name>
</gene>
<evidence type="ECO:0000313" key="3">
    <source>
        <dbReference type="EMBL" id="GAK57449.1"/>
    </source>
</evidence>
<name>A0A081BYP4_VECG1</name>
<dbReference type="STRING" id="1499967.U27_04416"/>
<dbReference type="InterPro" id="IPR007842">
    <property type="entry name" value="HEPN_dom"/>
</dbReference>
<organism evidence="3">
    <name type="scientific">Vecturithrix granuli</name>
    <dbReference type="NCBI Taxonomy" id="1499967"/>
    <lineage>
        <taxon>Bacteria</taxon>
        <taxon>Candidatus Moduliflexota</taxon>
        <taxon>Candidatus Vecturitrichia</taxon>
        <taxon>Candidatus Vecturitrichales</taxon>
        <taxon>Candidatus Vecturitrichaceae</taxon>
        <taxon>Candidatus Vecturithrix</taxon>
    </lineage>
</organism>
<dbReference type="PANTHER" id="PTHR36565">
    <property type="entry name" value="UPF0332 PROTEIN TM_1000"/>
    <property type="match status" value="1"/>
</dbReference>
<dbReference type="Proteomes" id="UP000030661">
    <property type="component" value="Unassembled WGS sequence"/>
</dbReference>
<proteinExistence type="inferred from homology"/>
<sequence length="132" mass="14894">MSKKYATEIEANIERAEESLNAAKELFHKHYHDFAASRAYYAVFYAATAVLFCEGLSFSKHSAVISAFHQHVVKTGNVDKQCGKDLNWLFELRNVGDYGVTTHVPKQDAERAIEAPEHFLQAAKGVIDKYEL</sequence>
<dbReference type="AlphaFoldDB" id="A0A081BYP4"/>
<reference evidence="3" key="1">
    <citation type="journal article" date="2015" name="PeerJ">
        <title>First genomic representation of candidate bacterial phylum KSB3 points to enhanced environmental sensing as a trigger of wastewater bulking.</title>
        <authorList>
            <person name="Sekiguchi Y."/>
            <person name="Ohashi A."/>
            <person name="Parks D.H."/>
            <person name="Yamauchi T."/>
            <person name="Tyson G.W."/>
            <person name="Hugenholtz P."/>
        </authorList>
    </citation>
    <scope>NUCLEOTIDE SEQUENCE [LARGE SCALE GENOMIC DNA]</scope>
</reference>
<protein>
    <recommendedName>
        <fullName evidence="2">HEPN domain-containing protein</fullName>
    </recommendedName>
</protein>
<dbReference type="PANTHER" id="PTHR36565:SF1">
    <property type="entry name" value="UPF0332 PROTEIN TM_1000"/>
    <property type="match status" value="1"/>
</dbReference>
<dbReference type="EMBL" id="DF820466">
    <property type="protein sequence ID" value="GAK57449.1"/>
    <property type="molecule type" value="Genomic_DNA"/>
</dbReference>
<keyword evidence="4" id="KW-1185">Reference proteome</keyword>
<dbReference type="Gene3D" id="1.20.120.330">
    <property type="entry name" value="Nucleotidyltransferases domain 2"/>
    <property type="match status" value="1"/>
</dbReference>
<dbReference type="SUPFAM" id="SSF81593">
    <property type="entry name" value="Nucleotidyltransferase substrate binding subunit/domain"/>
    <property type="match status" value="1"/>
</dbReference>
<evidence type="ECO:0000313" key="4">
    <source>
        <dbReference type="Proteomes" id="UP000030661"/>
    </source>
</evidence>
<dbReference type="eggNOG" id="COG1895">
    <property type="taxonomic scope" value="Bacteria"/>
</dbReference>
<dbReference type="HOGENOM" id="CLU_151247_1_0_0"/>
<comment type="similarity">
    <text evidence="1">Belongs to the UPF0332 family.</text>
</comment>